<evidence type="ECO:0000256" key="6">
    <source>
        <dbReference type="PROSITE-ProRule" id="PRU00176"/>
    </source>
</evidence>
<evidence type="ECO:0000256" key="7">
    <source>
        <dbReference type="PROSITE-ProRule" id="PRU00723"/>
    </source>
</evidence>
<dbReference type="PANTHER" id="PTHR24009">
    <property type="entry name" value="RNA-BINDING (RRM/RBD/RNP MOTIFS)"/>
    <property type="match status" value="1"/>
</dbReference>
<evidence type="ECO:0000259" key="9">
    <source>
        <dbReference type="PROSITE" id="PS50102"/>
    </source>
</evidence>
<evidence type="ECO:0000313" key="12">
    <source>
        <dbReference type="Proteomes" id="UP001472677"/>
    </source>
</evidence>
<dbReference type="CDD" id="cd12458">
    <property type="entry name" value="RRM_AtC3H46_like"/>
    <property type="match status" value="1"/>
</dbReference>
<evidence type="ECO:0000313" key="11">
    <source>
        <dbReference type="EMBL" id="KAK8531733.1"/>
    </source>
</evidence>
<dbReference type="Pfam" id="PF23182">
    <property type="entry name" value="PABC_AtC3H46"/>
    <property type="match status" value="1"/>
</dbReference>
<dbReference type="Gene3D" id="3.30.70.330">
    <property type="match status" value="1"/>
</dbReference>
<dbReference type="InterPro" id="IPR000571">
    <property type="entry name" value="Znf_CCCH"/>
</dbReference>
<evidence type="ECO:0000256" key="3">
    <source>
        <dbReference type="ARBA" id="ARBA00022833"/>
    </source>
</evidence>
<feature type="compositionally biased region" description="Polar residues" evidence="8">
    <location>
        <begin position="571"/>
        <end position="591"/>
    </location>
</feature>
<evidence type="ECO:0000256" key="2">
    <source>
        <dbReference type="ARBA" id="ARBA00022771"/>
    </source>
</evidence>
<dbReference type="SMART" id="SM00360">
    <property type="entry name" value="RRM"/>
    <property type="match status" value="1"/>
</dbReference>
<keyword evidence="5" id="KW-0238">DNA-binding</keyword>
<evidence type="ECO:0000256" key="5">
    <source>
        <dbReference type="ARBA" id="ARBA00023125"/>
    </source>
</evidence>
<name>A0ABR2D774_9ROSI</name>
<dbReference type="SUPFAM" id="SSF90229">
    <property type="entry name" value="CCCH zinc finger"/>
    <property type="match status" value="1"/>
</dbReference>
<reference evidence="11 12" key="1">
    <citation type="journal article" date="2024" name="G3 (Bethesda)">
        <title>Genome assembly of Hibiscus sabdariffa L. provides insights into metabolisms of medicinal natural products.</title>
        <authorList>
            <person name="Kim T."/>
        </authorList>
    </citation>
    <scope>NUCLEOTIDE SEQUENCE [LARGE SCALE GENOMIC DNA]</scope>
    <source>
        <strain evidence="11">TK-2024</strain>
        <tissue evidence="11">Old leaves</tissue>
    </source>
</reference>
<feature type="domain" description="C3H1-type" evidence="10">
    <location>
        <begin position="222"/>
        <end position="244"/>
    </location>
</feature>
<dbReference type="InterPro" id="IPR056276">
    <property type="entry name" value="AtC3H46-like_PABC-like"/>
</dbReference>
<dbReference type="InterPro" id="IPR000504">
    <property type="entry name" value="RRM_dom"/>
</dbReference>
<dbReference type="Pfam" id="PF00076">
    <property type="entry name" value="RRM_1"/>
    <property type="match status" value="1"/>
</dbReference>
<dbReference type="InterPro" id="IPR035979">
    <property type="entry name" value="RBD_domain_sf"/>
</dbReference>
<sequence length="709" mass="77871">MDGYEATRIVLSRIQSLEPENASRIMGLLQIQDHGEKEMIRLAFGPEALLHSMILKAKKELGLPTNSSSSPSAPSSPPFLTNNLNHVTISRQSSCSSRLLGGSGVNLPFLSIPTNSSTFSWHDELISPNNPSLSFHGNGSVATGMVDEFQVQDQLSFLNESSQNHDLFYSQAPDLSSNLSSDACGSTSTDSMGFPSYWGSSSFHRSDILGADDPASGLWWRPCLYFERGYCKNGNNCRFIHGGGGETGLVAAAEGDNNIVESPNKIEMMDQYHELLRTKSARQQRLTAASQLIGSPTFPYSPKCMNLVLQQQQQYDTQRAADAAALMMGDDMSKFNRSKPERNRFSIKGEAGMVNPTSRQIYLTFPADSTFREEDVSNYFSIYGPVQDVRIPYQQKRMFGFVTFVYPETVKMILAKGNPHFVCDARVLVKPYKEKGKIPEKKQPQQQMKRGDFSPCGAPTGLDSREPFDLQLGARMFYNTHDMLWRRKLEEQTDLQQALELQSRRLMGLQFLDVQKHQHQRGIFSGSPIPSPAPSPTLCSQSLVLAQFHSNQEAPQENCSSPMPVISVTTAEKPTASTASSAGKESSGTEENGSDRESPQCEGGDLPESVEHNLPDSPFASPAKASGDNSALPHAIVEKDGSVSASSVNNNWIPSTLLAANNALDMPSFNCQIPGFSSRHGTIASYALDDNRTKQNKFTSEPPISTKIE</sequence>
<accession>A0ABR2D774</accession>
<dbReference type="InterPro" id="IPR012677">
    <property type="entry name" value="Nucleotide-bd_a/b_plait_sf"/>
</dbReference>
<gene>
    <name evidence="11" type="ORF">V6N12_053196</name>
</gene>
<dbReference type="Pfam" id="PF00642">
    <property type="entry name" value="zf-CCCH"/>
    <property type="match status" value="1"/>
</dbReference>
<evidence type="ECO:0000256" key="8">
    <source>
        <dbReference type="SAM" id="MobiDB-lite"/>
    </source>
</evidence>
<evidence type="ECO:0008006" key="13">
    <source>
        <dbReference type="Google" id="ProtNLM"/>
    </source>
</evidence>
<proteinExistence type="predicted"/>
<dbReference type="SUPFAM" id="SSF54928">
    <property type="entry name" value="RNA-binding domain, RBD"/>
    <property type="match status" value="1"/>
</dbReference>
<dbReference type="EMBL" id="JBBPBM010000034">
    <property type="protein sequence ID" value="KAK8531733.1"/>
    <property type="molecule type" value="Genomic_DNA"/>
</dbReference>
<feature type="domain" description="RRM" evidence="9">
    <location>
        <begin position="359"/>
        <end position="435"/>
    </location>
</feature>
<evidence type="ECO:0000256" key="4">
    <source>
        <dbReference type="ARBA" id="ARBA00022884"/>
    </source>
</evidence>
<dbReference type="Proteomes" id="UP001472677">
    <property type="component" value="Unassembled WGS sequence"/>
</dbReference>
<keyword evidence="2 7" id="KW-0863">Zinc-finger</keyword>
<dbReference type="PANTHER" id="PTHR24009:SF3">
    <property type="entry name" value="RNA-BINDING (RRM_RBD_RNP MOTIFS) FAMILY PROTEIN-RELATED"/>
    <property type="match status" value="1"/>
</dbReference>
<evidence type="ECO:0000256" key="1">
    <source>
        <dbReference type="ARBA" id="ARBA00022723"/>
    </source>
</evidence>
<protein>
    <recommendedName>
        <fullName evidence="13">Zinc finger CCCH domain-containing protein 53-like</fullName>
    </recommendedName>
</protein>
<keyword evidence="3 7" id="KW-0862">Zinc</keyword>
<keyword evidence="12" id="KW-1185">Reference proteome</keyword>
<feature type="zinc finger region" description="C3H1-type" evidence="7">
    <location>
        <begin position="222"/>
        <end position="244"/>
    </location>
</feature>
<dbReference type="PROSITE" id="PS50102">
    <property type="entry name" value="RRM"/>
    <property type="match status" value="1"/>
</dbReference>
<evidence type="ECO:0000259" key="10">
    <source>
        <dbReference type="PROSITE" id="PS50103"/>
    </source>
</evidence>
<keyword evidence="1 7" id="KW-0479">Metal-binding</keyword>
<dbReference type="PROSITE" id="PS50103">
    <property type="entry name" value="ZF_C3H1"/>
    <property type="match status" value="1"/>
</dbReference>
<comment type="caution">
    <text evidence="11">The sequence shown here is derived from an EMBL/GenBank/DDBJ whole genome shotgun (WGS) entry which is preliminary data.</text>
</comment>
<dbReference type="InterPro" id="IPR034365">
    <property type="entry name" value="AtC3H46-like_RRM"/>
</dbReference>
<dbReference type="InterPro" id="IPR036855">
    <property type="entry name" value="Znf_CCCH_sf"/>
</dbReference>
<keyword evidence="4 6" id="KW-0694">RNA-binding</keyword>
<organism evidence="11 12">
    <name type="scientific">Hibiscus sabdariffa</name>
    <name type="common">roselle</name>
    <dbReference type="NCBI Taxonomy" id="183260"/>
    <lineage>
        <taxon>Eukaryota</taxon>
        <taxon>Viridiplantae</taxon>
        <taxon>Streptophyta</taxon>
        <taxon>Embryophyta</taxon>
        <taxon>Tracheophyta</taxon>
        <taxon>Spermatophyta</taxon>
        <taxon>Magnoliopsida</taxon>
        <taxon>eudicotyledons</taxon>
        <taxon>Gunneridae</taxon>
        <taxon>Pentapetalae</taxon>
        <taxon>rosids</taxon>
        <taxon>malvids</taxon>
        <taxon>Malvales</taxon>
        <taxon>Malvaceae</taxon>
        <taxon>Malvoideae</taxon>
        <taxon>Hibiscus</taxon>
    </lineage>
</organism>
<dbReference type="SMART" id="SM00356">
    <property type="entry name" value="ZnF_C3H1"/>
    <property type="match status" value="1"/>
</dbReference>
<feature type="region of interest" description="Disordered" evidence="8">
    <location>
        <begin position="571"/>
        <end position="629"/>
    </location>
</feature>